<dbReference type="PROSITE" id="PS51762">
    <property type="entry name" value="GH16_2"/>
    <property type="match status" value="1"/>
</dbReference>
<feature type="chain" id="PRO_5016295777" description="GH16 domain-containing protein" evidence="2">
    <location>
        <begin position="23"/>
        <end position="477"/>
    </location>
</feature>
<feature type="region of interest" description="Disordered" evidence="1">
    <location>
        <begin position="78"/>
        <end position="166"/>
    </location>
</feature>
<evidence type="ECO:0000313" key="4">
    <source>
        <dbReference type="EMBL" id="PWN32137.1"/>
    </source>
</evidence>
<dbReference type="Pfam" id="PF26113">
    <property type="entry name" value="GH16_XgeA"/>
    <property type="match status" value="1"/>
</dbReference>
<organism evidence="4 5">
    <name type="scientific">Meira miltonrushii</name>
    <dbReference type="NCBI Taxonomy" id="1280837"/>
    <lineage>
        <taxon>Eukaryota</taxon>
        <taxon>Fungi</taxon>
        <taxon>Dikarya</taxon>
        <taxon>Basidiomycota</taxon>
        <taxon>Ustilaginomycotina</taxon>
        <taxon>Exobasidiomycetes</taxon>
        <taxon>Exobasidiales</taxon>
        <taxon>Brachybasidiaceae</taxon>
        <taxon>Meira</taxon>
    </lineage>
</organism>
<feature type="compositionally biased region" description="Basic residues" evidence="1">
    <location>
        <begin position="101"/>
        <end position="111"/>
    </location>
</feature>
<dbReference type="GeneID" id="37022952"/>
<dbReference type="InterPro" id="IPR050546">
    <property type="entry name" value="Glycosyl_Hydrlase_16"/>
</dbReference>
<dbReference type="PANTHER" id="PTHR10963:SF24">
    <property type="entry name" value="GLYCOSIDASE C21B10.07-RELATED"/>
    <property type="match status" value="1"/>
</dbReference>
<dbReference type="GO" id="GO:0009251">
    <property type="term" value="P:glucan catabolic process"/>
    <property type="evidence" value="ECO:0007669"/>
    <property type="project" value="TreeGrafter"/>
</dbReference>
<dbReference type="InterPro" id="IPR000757">
    <property type="entry name" value="Beta-glucanase-like"/>
</dbReference>
<sequence length="477" mass="52116">MRFTLFTATILALSLTLQSTSATITNEEFPIVKALDATTDLLSSFNGDQGASASHVHALEARSSPHVSIFRRHSRLAKRCSSKLHASKKDVEHTTKEEHHHKSSDKKKHSDSKHSDSKHKSTSNNDATSTNVKAAKKKSDSKSKSKSSSSSSGHVTNTDGSGDYSRVESNRGNNFWSQNNWDFWSYADPTHGQVAYQSEQNAKNQGLIGTKDGAAFLRMSDKDISGTNRPSVRFQSKKAYDSGLIIFDVEKMPVGCGTWPALWTTDGGSWPHGGEIDVMEGVGYTSGGKNENQMTVHLGENSPLQLNRRALEPRASFIGRIMEGATNCNQWGSHTGCAFFDSNKNGPSWGTDFNNAGGGIWAMQFGNNGGVKIWFWGRKSGKIPEELSKPSQSPKKLDPSSWGKPMANFQSDVINQKVKKQNIIINITAGGDWAGNVPLDGKCKGQNIWQAIKKGSNYDDAEFIINGVDVYCKNGKC</sequence>
<dbReference type="SUPFAM" id="SSF49899">
    <property type="entry name" value="Concanavalin A-like lectins/glucanases"/>
    <property type="match status" value="1"/>
</dbReference>
<evidence type="ECO:0000313" key="5">
    <source>
        <dbReference type="Proteomes" id="UP000245771"/>
    </source>
</evidence>
<dbReference type="STRING" id="1280837.A0A316V3J7"/>
<protein>
    <recommendedName>
        <fullName evidence="3">GH16 domain-containing protein</fullName>
    </recommendedName>
</protein>
<keyword evidence="2" id="KW-0732">Signal</keyword>
<dbReference type="InParanoid" id="A0A316V3J7"/>
<dbReference type="EMBL" id="KZ819606">
    <property type="protein sequence ID" value="PWN32137.1"/>
    <property type="molecule type" value="Genomic_DNA"/>
</dbReference>
<accession>A0A316V3J7</accession>
<feature type="signal peptide" evidence="2">
    <location>
        <begin position="1"/>
        <end position="22"/>
    </location>
</feature>
<name>A0A316V3J7_9BASI</name>
<dbReference type="RefSeq" id="XP_025352439.1">
    <property type="nucleotide sequence ID" value="XM_025501171.1"/>
</dbReference>
<dbReference type="InterPro" id="IPR013320">
    <property type="entry name" value="ConA-like_dom_sf"/>
</dbReference>
<keyword evidence="5" id="KW-1185">Reference proteome</keyword>
<dbReference type="AlphaFoldDB" id="A0A316V3J7"/>
<dbReference type="OrthoDB" id="192832at2759"/>
<gene>
    <name evidence="4" type="ORF">FA14DRAFT_182051</name>
</gene>
<evidence type="ECO:0000256" key="2">
    <source>
        <dbReference type="SAM" id="SignalP"/>
    </source>
</evidence>
<feature type="domain" description="GH16" evidence="3">
    <location>
        <begin position="150"/>
        <end position="476"/>
    </location>
</feature>
<proteinExistence type="predicted"/>
<dbReference type="PANTHER" id="PTHR10963">
    <property type="entry name" value="GLYCOSYL HYDROLASE-RELATED"/>
    <property type="match status" value="1"/>
</dbReference>
<reference evidence="4 5" key="1">
    <citation type="journal article" date="2018" name="Mol. Biol. Evol.">
        <title>Broad Genomic Sampling Reveals a Smut Pathogenic Ancestry of the Fungal Clade Ustilaginomycotina.</title>
        <authorList>
            <person name="Kijpornyongpan T."/>
            <person name="Mondo S.J."/>
            <person name="Barry K."/>
            <person name="Sandor L."/>
            <person name="Lee J."/>
            <person name="Lipzen A."/>
            <person name="Pangilinan J."/>
            <person name="LaButti K."/>
            <person name="Hainaut M."/>
            <person name="Henrissat B."/>
            <person name="Grigoriev I.V."/>
            <person name="Spatafora J.W."/>
            <person name="Aime M.C."/>
        </authorList>
    </citation>
    <scope>NUCLEOTIDE SEQUENCE [LARGE SCALE GENOMIC DNA]</scope>
    <source>
        <strain evidence="4 5">MCA 3882</strain>
    </source>
</reference>
<dbReference type="GO" id="GO:0004553">
    <property type="term" value="F:hydrolase activity, hydrolyzing O-glycosyl compounds"/>
    <property type="evidence" value="ECO:0007669"/>
    <property type="project" value="InterPro"/>
</dbReference>
<dbReference type="Proteomes" id="UP000245771">
    <property type="component" value="Unassembled WGS sequence"/>
</dbReference>
<dbReference type="Gene3D" id="2.60.120.200">
    <property type="match status" value="1"/>
</dbReference>
<feature type="compositionally biased region" description="Basic and acidic residues" evidence="1">
    <location>
        <begin position="87"/>
        <end position="100"/>
    </location>
</feature>
<evidence type="ECO:0000259" key="3">
    <source>
        <dbReference type="PROSITE" id="PS51762"/>
    </source>
</evidence>
<evidence type="ECO:0000256" key="1">
    <source>
        <dbReference type="SAM" id="MobiDB-lite"/>
    </source>
</evidence>
<feature type="compositionally biased region" description="Polar residues" evidence="1">
    <location>
        <begin position="122"/>
        <end position="132"/>
    </location>
</feature>